<evidence type="ECO:0000256" key="1">
    <source>
        <dbReference type="SAM" id="Coils"/>
    </source>
</evidence>
<protein>
    <submittedName>
        <fullName evidence="3">Uncharacterized protein</fullName>
    </submittedName>
</protein>
<organism evidence="3 4">
    <name type="scientific">Fusarium duplospermum</name>
    <dbReference type="NCBI Taxonomy" id="1325734"/>
    <lineage>
        <taxon>Eukaryota</taxon>
        <taxon>Fungi</taxon>
        <taxon>Dikarya</taxon>
        <taxon>Ascomycota</taxon>
        <taxon>Pezizomycotina</taxon>
        <taxon>Sordariomycetes</taxon>
        <taxon>Hypocreomycetidae</taxon>
        <taxon>Hypocreales</taxon>
        <taxon>Nectriaceae</taxon>
        <taxon>Fusarium</taxon>
        <taxon>Fusarium solani species complex</taxon>
    </lineage>
</organism>
<dbReference type="OrthoDB" id="5376010at2759"/>
<proteinExistence type="predicted"/>
<feature type="coiled-coil region" evidence="1">
    <location>
        <begin position="147"/>
        <end position="193"/>
    </location>
</feature>
<dbReference type="AlphaFoldDB" id="A0A428QPE0"/>
<accession>A0A428QPE0</accession>
<reference evidence="3 4" key="1">
    <citation type="submission" date="2017-06" db="EMBL/GenBank/DDBJ databases">
        <title>Comparative genomic analysis of Ambrosia Fusariam Clade fungi.</title>
        <authorList>
            <person name="Stajich J.E."/>
            <person name="Carrillo J."/>
            <person name="Kijimoto T."/>
            <person name="Eskalen A."/>
            <person name="O'Donnell K."/>
            <person name="Kasson M."/>
        </authorList>
    </citation>
    <scope>NUCLEOTIDE SEQUENCE [LARGE SCALE GENOMIC DNA]</scope>
    <source>
        <strain evidence="3 4">NRRL62584</strain>
    </source>
</reference>
<feature type="compositionally biased region" description="Pro residues" evidence="2">
    <location>
        <begin position="113"/>
        <end position="131"/>
    </location>
</feature>
<evidence type="ECO:0000256" key="2">
    <source>
        <dbReference type="SAM" id="MobiDB-lite"/>
    </source>
</evidence>
<feature type="compositionally biased region" description="Polar residues" evidence="2">
    <location>
        <begin position="66"/>
        <end position="79"/>
    </location>
</feature>
<sequence length="651" mass="73876">MGEKAKPEPKKHQPEARGPRTDDDSPQKPSDKDSRPQAPVRGQLWRPGRSEANREINLGLKRKQQAQEQQAGPSRQTPDTGGKTHGGSSSTRKRVRVERDESPKETQTTRVPAPTPAPPRRTRRPIPPDWKPPLAVGASLGDNLSQIEEAERSVLQWEAILENARETQPLADLSSFEKQLEKVRAKFNEMENSEENSVPVDQLESTKREKVQERIRLLKHTLERNECPTANINIRAAIKAYEEGTIRYWDIWALFYAGHLVDLCYSYDSFTHDRAERLDRYYEQHGPGWLWYEPPLAPAAGNQPSLMAATWAQPAKDSNGLCGGTPLAWDITMGFRRVKGFHSRDGTAPTQTGKFLAYKTRVRSTRKPHVRDDCWVEDDEAAPRCFFLMQLDSGATHPCLYNTDLDIIGIDRAVYPPQTHTHVNTANSSTLASIYEMRVDVCRHDGQSLVGDNPVWPEERRELGGIVPVMILLEGIEPDDGPLNEEEIKIRRERGENVSEAALAKRKKNPKDARLSGMLPFQVCYFAGAPGMDIWFGEDRRDVLGADRMPGQRRWERHKVKQLVRGSHLDPLEERPVVTFDHKMDHKRIVDTDVAGRPGASQITVDIWADRNTYGMEPRVSQKVQLVNREKGKKRPGSPTGQNKKKKTRWL</sequence>
<name>A0A428QPE0_9HYPO</name>
<dbReference type="STRING" id="1325734.A0A428QPE0"/>
<feature type="region of interest" description="Disordered" evidence="2">
    <location>
        <begin position="619"/>
        <end position="651"/>
    </location>
</feature>
<comment type="caution">
    <text evidence="3">The sequence shown here is derived from an EMBL/GenBank/DDBJ whole genome shotgun (WGS) entry which is preliminary data.</text>
</comment>
<keyword evidence="1" id="KW-0175">Coiled coil</keyword>
<evidence type="ECO:0000313" key="3">
    <source>
        <dbReference type="EMBL" id="RSL67149.1"/>
    </source>
</evidence>
<keyword evidence="4" id="KW-1185">Reference proteome</keyword>
<feature type="compositionally biased region" description="Basic and acidic residues" evidence="2">
    <location>
        <begin position="1"/>
        <end position="35"/>
    </location>
</feature>
<feature type="region of interest" description="Disordered" evidence="2">
    <location>
        <begin position="1"/>
        <end position="132"/>
    </location>
</feature>
<evidence type="ECO:0000313" key="4">
    <source>
        <dbReference type="Proteomes" id="UP000288168"/>
    </source>
</evidence>
<dbReference type="Proteomes" id="UP000288168">
    <property type="component" value="Unassembled WGS sequence"/>
</dbReference>
<dbReference type="EMBL" id="NKCI01000021">
    <property type="protein sequence ID" value="RSL67149.1"/>
    <property type="molecule type" value="Genomic_DNA"/>
</dbReference>
<gene>
    <name evidence="3" type="ORF">CEP54_003412</name>
</gene>